<evidence type="ECO:0000256" key="5">
    <source>
        <dbReference type="SAM" id="SignalP"/>
    </source>
</evidence>
<proteinExistence type="inferred from homology"/>
<dbReference type="CDD" id="cd11308">
    <property type="entry name" value="Peptidase_M14NE-CP-C_like"/>
    <property type="match status" value="1"/>
</dbReference>
<evidence type="ECO:0000259" key="7">
    <source>
        <dbReference type="PROSITE" id="PS52035"/>
    </source>
</evidence>
<evidence type="ECO:0000313" key="9">
    <source>
        <dbReference type="Proteomes" id="UP000659654"/>
    </source>
</evidence>
<dbReference type="SMART" id="SM00524">
    <property type="entry name" value="DWB"/>
    <property type="match status" value="1"/>
</dbReference>
<dbReference type="SUPFAM" id="SSF49879">
    <property type="entry name" value="SMAD/FHA domain"/>
    <property type="match status" value="1"/>
</dbReference>
<dbReference type="Gene3D" id="3.40.630.10">
    <property type="entry name" value="Zn peptidases"/>
    <property type="match status" value="1"/>
</dbReference>
<dbReference type="InterPro" id="IPR000834">
    <property type="entry name" value="Peptidase_M14"/>
</dbReference>
<dbReference type="GO" id="GO:0016485">
    <property type="term" value="P:protein processing"/>
    <property type="evidence" value="ECO:0007669"/>
    <property type="project" value="TreeGrafter"/>
</dbReference>
<feature type="region of interest" description="Disordered" evidence="4">
    <location>
        <begin position="855"/>
        <end position="895"/>
    </location>
</feature>
<dbReference type="InterPro" id="IPR017855">
    <property type="entry name" value="SMAD-like_dom_sf"/>
</dbReference>
<dbReference type="EMBL" id="CAJFCV020000006">
    <property type="protein sequence ID" value="CAG9130430.1"/>
    <property type="molecule type" value="Genomic_DNA"/>
</dbReference>
<dbReference type="PANTHER" id="PTHR11532">
    <property type="entry name" value="PROTEASE M14 CARBOXYPEPTIDASE"/>
    <property type="match status" value="1"/>
</dbReference>
<dbReference type="InterPro" id="IPR008984">
    <property type="entry name" value="SMAD_FHA_dom_sf"/>
</dbReference>
<dbReference type="AlphaFoldDB" id="A0A7I8X1T7"/>
<feature type="region of interest" description="Disordered" evidence="4">
    <location>
        <begin position="171"/>
        <end position="193"/>
    </location>
</feature>
<feature type="domain" description="Peptidase M14" evidence="7">
    <location>
        <begin position="60"/>
        <end position="355"/>
    </location>
</feature>
<dbReference type="GO" id="GO:0004181">
    <property type="term" value="F:metallocarboxypeptidase activity"/>
    <property type="evidence" value="ECO:0007669"/>
    <property type="project" value="InterPro"/>
</dbReference>
<dbReference type="SMR" id="A0A7I8X1T7"/>
<feature type="compositionally biased region" description="Polar residues" evidence="4">
    <location>
        <begin position="744"/>
        <end position="759"/>
    </location>
</feature>
<dbReference type="GO" id="GO:0051239">
    <property type="term" value="P:regulation of multicellular organismal process"/>
    <property type="evidence" value="ECO:0007669"/>
    <property type="project" value="UniProtKB-ARBA"/>
</dbReference>
<dbReference type="InterPro" id="IPR001132">
    <property type="entry name" value="SMAD_dom_Dwarfin-type"/>
</dbReference>
<dbReference type="PRINTS" id="PR00765">
    <property type="entry name" value="CRBOXYPTASEA"/>
</dbReference>
<dbReference type="InterPro" id="IPR057246">
    <property type="entry name" value="CARBOXYPEPT_ZN_1"/>
</dbReference>
<dbReference type="GO" id="GO:0005615">
    <property type="term" value="C:extracellular space"/>
    <property type="evidence" value="ECO:0007669"/>
    <property type="project" value="TreeGrafter"/>
</dbReference>
<feature type="compositionally biased region" description="Polar residues" evidence="4">
    <location>
        <begin position="773"/>
        <end position="786"/>
    </location>
</feature>
<evidence type="ECO:0000256" key="4">
    <source>
        <dbReference type="SAM" id="MobiDB-lite"/>
    </source>
</evidence>
<dbReference type="GO" id="GO:0008270">
    <property type="term" value="F:zinc ion binding"/>
    <property type="evidence" value="ECO:0007669"/>
    <property type="project" value="InterPro"/>
</dbReference>
<feature type="compositionally biased region" description="Low complexity" evidence="4">
    <location>
        <begin position="706"/>
        <end position="718"/>
    </location>
</feature>
<dbReference type="GO" id="GO:0006355">
    <property type="term" value="P:regulation of DNA-templated transcription"/>
    <property type="evidence" value="ECO:0007669"/>
    <property type="project" value="InterPro"/>
</dbReference>
<dbReference type="PROSITE" id="PS51076">
    <property type="entry name" value="MH2"/>
    <property type="match status" value="1"/>
</dbReference>
<dbReference type="Proteomes" id="UP000659654">
    <property type="component" value="Unassembled WGS sequence"/>
</dbReference>
<dbReference type="InterPro" id="IPR008969">
    <property type="entry name" value="CarboxyPept-like_regulatory"/>
</dbReference>
<name>A0A7I8X1T7_BURXY</name>
<dbReference type="PANTHER" id="PTHR11532:SF73">
    <property type="entry name" value="CARBOXYPEPTIDASE D"/>
    <property type="match status" value="1"/>
</dbReference>
<dbReference type="Pfam" id="PF03166">
    <property type="entry name" value="MH2"/>
    <property type="match status" value="1"/>
</dbReference>
<feature type="domain" description="MH2" evidence="6">
    <location>
        <begin position="532"/>
        <end position="717"/>
    </location>
</feature>
<dbReference type="Gene3D" id="2.60.200.10">
    <property type="match status" value="1"/>
</dbReference>
<organism evidence="8 9">
    <name type="scientific">Bursaphelenchus xylophilus</name>
    <name type="common">Pinewood nematode worm</name>
    <name type="synonym">Aphelenchoides xylophilus</name>
    <dbReference type="NCBI Taxonomy" id="6326"/>
    <lineage>
        <taxon>Eukaryota</taxon>
        <taxon>Metazoa</taxon>
        <taxon>Ecdysozoa</taxon>
        <taxon>Nematoda</taxon>
        <taxon>Chromadorea</taxon>
        <taxon>Rhabditida</taxon>
        <taxon>Tylenchina</taxon>
        <taxon>Tylenchomorpha</taxon>
        <taxon>Aphelenchoidea</taxon>
        <taxon>Aphelenchoididae</taxon>
        <taxon>Bursaphelenchus</taxon>
    </lineage>
</organism>
<dbReference type="GO" id="GO:0009791">
    <property type="term" value="P:post-embryonic development"/>
    <property type="evidence" value="ECO:0007669"/>
    <property type="project" value="UniProtKB-ARBA"/>
</dbReference>
<dbReference type="Pfam" id="PF00246">
    <property type="entry name" value="Peptidase_M14"/>
    <property type="match status" value="1"/>
</dbReference>
<feature type="compositionally biased region" description="Polar residues" evidence="4">
    <location>
        <begin position="871"/>
        <end position="880"/>
    </location>
</feature>
<evidence type="ECO:0000256" key="1">
    <source>
        <dbReference type="ARBA" id="ARBA00005988"/>
    </source>
</evidence>
<accession>A0A7I8X1T7</accession>
<keyword evidence="2" id="KW-0325">Glycoprotein</keyword>
<evidence type="ECO:0000259" key="6">
    <source>
        <dbReference type="PROSITE" id="PS51076"/>
    </source>
</evidence>
<dbReference type="SMART" id="SM00631">
    <property type="entry name" value="Zn_pept"/>
    <property type="match status" value="1"/>
</dbReference>
<evidence type="ECO:0000313" key="8">
    <source>
        <dbReference type="EMBL" id="CAD5234570.1"/>
    </source>
</evidence>
<feature type="chain" id="PRO_5035164494" evidence="5">
    <location>
        <begin position="17"/>
        <end position="914"/>
    </location>
</feature>
<dbReference type="Gene3D" id="2.60.40.1120">
    <property type="entry name" value="Carboxypeptidase-like, regulatory domain"/>
    <property type="match status" value="1"/>
</dbReference>
<evidence type="ECO:0000256" key="2">
    <source>
        <dbReference type="ARBA" id="ARBA00023180"/>
    </source>
</evidence>
<dbReference type="PROSITE" id="PS52035">
    <property type="entry name" value="PEPTIDASE_M14"/>
    <property type="match status" value="1"/>
</dbReference>
<reference evidence="8" key="1">
    <citation type="submission" date="2020-09" db="EMBL/GenBank/DDBJ databases">
        <authorList>
            <person name="Kikuchi T."/>
        </authorList>
    </citation>
    <scope>NUCLEOTIDE SEQUENCE</scope>
    <source>
        <strain evidence="8">Ka4C1</strain>
    </source>
</reference>
<evidence type="ECO:0000256" key="3">
    <source>
        <dbReference type="PROSITE-ProRule" id="PRU01379"/>
    </source>
</evidence>
<dbReference type="SUPFAM" id="SSF49464">
    <property type="entry name" value="Carboxypeptidase regulatory domain-like"/>
    <property type="match status" value="1"/>
</dbReference>
<dbReference type="Proteomes" id="UP000582659">
    <property type="component" value="Unassembled WGS sequence"/>
</dbReference>
<feature type="compositionally biased region" description="Basic and acidic residues" evidence="4">
    <location>
        <begin position="722"/>
        <end position="734"/>
    </location>
</feature>
<dbReference type="GO" id="GO:0006518">
    <property type="term" value="P:peptide metabolic process"/>
    <property type="evidence" value="ECO:0007669"/>
    <property type="project" value="TreeGrafter"/>
</dbReference>
<comment type="caution">
    <text evidence="3">Lacks conserved residue(s) required for the propagation of feature annotation.</text>
</comment>
<dbReference type="SUPFAM" id="SSF53187">
    <property type="entry name" value="Zn-dependent exopeptidases"/>
    <property type="match status" value="1"/>
</dbReference>
<dbReference type="GO" id="GO:0050793">
    <property type="term" value="P:regulation of developmental process"/>
    <property type="evidence" value="ECO:0007669"/>
    <property type="project" value="UniProtKB-ARBA"/>
</dbReference>
<dbReference type="InterPro" id="IPR050753">
    <property type="entry name" value="Peptidase_M14_domain"/>
</dbReference>
<comment type="similarity">
    <text evidence="1 3">Belongs to the peptidase M14 family.</text>
</comment>
<keyword evidence="5" id="KW-0732">Signal</keyword>
<dbReference type="PROSITE" id="PS00132">
    <property type="entry name" value="CARBOXYPEPT_ZN_1"/>
    <property type="match status" value="1"/>
</dbReference>
<sequence>MPHWWLFCLFCPVISTTNPYLSNDEDLIKSYENKKWVKNYDDIRLLVAKFWEPSSSAINKHHDYYETTNFLKNLSLRFPHICTLNSIGRSIEGRELWVLTLGKMPKYHLPGRPEFKYVGNMHGNEVLGKELLLHLASVLLNNYGKNKYMTKMMDSIRIHILPSMNPDGYAKAQEGDETGTRGRENANGVDLNRNFPSQDAYRAHYHRSTTEIQKETQLIMQWSRSIPFVLSANLHSGTALVNYPFDDGVGERSRTKDNDLFVMIAYSYARAHKRMFKKGARCLIEHLNDPLDPDLGIVNGASWYEVTGGMQDWNYVFGHCFEAKELYGFWEDHKFALIHYISLTHQGIHGFIFDEQTGRGVLNVTISVGNGPLVVYSYKYGDYWRILLPGTYNVTFACDNYYPQQHTVIIPEQGRTLSFNITMRPHSYQVEHRKMHKASNVANIIGLSSSLIIASGLTQGVLKRESPCPHDNIMPVSRNELVKQLLNQQILGESLVDSEVSRRKVWNDLSSFVEENLNEVHHKLDKVEAEIWGKLIVMEKNIRVAKAYLRASTITVDGSKSYFDGSRLGLSYFSNSRREPETETELRTLGKGVTVQLDRMGNVWMKNQTARTVCVQCAQYPEPIYLDDSYKKIMDMRFFRDSILHKLELNSSLDAPKLFKKVIIFVKLSDPSPDLNPLDCSLWFALIHLVSVDLIHLILSGQTPIPSAELSPQSSASSNCSEMDRRLHRDRESNEDSSASTSSYNPDSYRQNGSRTSTGVARKIFNQQQQQNPRRYNTNKSTIQRRSASRERTIQRKPPLNEYSIPFSNTLEQMKTERGREKHSSQSKLTSSGWSLLNLTDIDKMQKPFYFASAEEAERGRRTKRGGSGHRFSSQCNMKTISKEEDSPYLVPNSLKSLGRYSSRWKSETNMNSD</sequence>
<keyword evidence="9" id="KW-1185">Reference proteome</keyword>
<gene>
    <name evidence="8" type="ORF">BXYJ_LOCUS14661</name>
</gene>
<comment type="caution">
    <text evidence="8">The sequence shown here is derived from an EMBL/GenBank/DDBJ whole genome shotgun (WGS) entry which is preliminary data.</text>
</comment>
<dbReference type="OrthoDB" id="10249045at2759"/>
<feature type="signal peptide" evidence="5">
    <location>
        <begin position="1"/>
        <end position="16"/>
    </location>
</feature>
<protein>
    <submittedName>
        <fullName evidence="8">(pine wood nematode) hypothetical protein</fullName>
    </submittedName>
</protein>
<feature type="region of interest" description="Disordered" evidence="4">
    <location>
        <begin position="706"/>
        <end position="794"/>
    </location>
</feature>
<dbReference type="EMBL" id="CAJFDI010000006">
    <property type="protein sequence ID" value="CAD5234570.1"/>
    <property type="molecule type" value="Genomic_DNA"/>
</dbReference>